<dbReference type="OrthoDB" id="4062651at2759"/>
<evidence type="ECO:0000256" key="1">
    <source>
        <dbReference type="SAM" id="MobiDB-lite"/>
    </source>
</evidence>
<keyword evidence="3" id="KW-1185">Reference proteome</keyword>
<dbReference type="Proteomes" id="UP000728185">
    <property type="component" value="Unassembled WGS sequence"/>
</dbReference>
<protein>
    <submittedName>
        <fullName evidence="2">Tyrosine-protein kinase</fullName>
    </submittedName>
</protein>
<comment type="caution">
    <text evidence="2">The sequence shown here is derived from an EMBL/GenBank/DDBJ whole genome shotgun (WGS) entry which is preliminary data.</text>
</comment>
<evidence type="ECO:0000313" key="2">
    <source>
        <dbReference type="EMBL" id="KAA0192863.1"/>
    </source>
</evidence>
<organism evidence="2 3">
    <name type="scientific">Fasciolopsis buskii</name>
    <dbReference type="NCBI Taxonomy" id="27845"/>
    <lineage>
        <taxon>Eukaryota</taxon>
        <taxon>Metazoa</taxon>
        <taxon>Spiralia</taxon>
        <taxon>Lophotrochozoa</taxon>
        <taxon>Platyhelminthes</taxon>
        <taxon>Trematoda</taxon>
        <taxon>Digenea</taxon>
        <taxon>Plagiorchiida</taxon>
        <taxon>Echinostomata</taxon>
        <taxon>Echinostomatoidea</taxon>
        <taxon>Fasciolidae</taxon>
        <taxon>Fasciolopsis</taxon>
    </lineage>
</organism>
<feature type="region of interest" description="Disordered" evidence="1">
    <location>
        <begin position="1"/>
        <end position="31"/>
    </location>
</feature>
<dbReference type="SUPFAM" id="SSF55550">
    <property type="entry name" value="SH2 domain"/>
    <property type="match status" value="1"/>
</dbReference>
<sequence>MIQVPFANHDVPVTPSSDVQHPVGENLNSAPPKEAFPTSYLRPAQVIGDANSNGMTMVLVSEVMRTIPQKSVLPIPAPAPLQSMVRVRALYTYEDLWVERRFARHQRIGESGYVPSDYFLIGDGPPTSLDAWNESGRREADRKLLLVANPVGTYLIRPGSELQNLALSVRHYDRDKNMWVGKRY</sequence>
<dbReference type="InterPro" id="IPR036860">
    <property type="entry name" value="SH2_dom_sf"/>
</dbReference>
<gene>
    <name evidence="2" type="ORF">FBUS_10752</name>
</gene>
<keyword evidence="2" id="KW-0808">Transferase</keyword>
<proteinExistence type="predicted"/>
<dbReference type="AlphaFoldDB" id="A0A8E0RWD4"/>
<evidence type="ECO:0000313" key="3">
    <source>
        <dbReference type="Proteomes" id="UP000728185"/>
    </source>
</evidence>
<dbReference type="EMBL" id="LUCM01005405">
    <property type="protein sequence ID" value="KAA0192863.1"/>
    <property type="molecule type" value="Genomic_DNA"/>
</dbReference>
<accession>A0A8E0RWD4</accession>
<keyword evidence="2" id="KW-0418">Kinase</keyword>
<dbReference type="GO" id="GO:0016301">
    <property type="term" value="F:kinase activity"/>
    <property type="evidence" value="ECO:0007669"/>
    <property type="project" value="UniProtKB-KW"/>
</dbReference>
<reference evidence="2" key="1">
    <citation type="submission" date="2019-05" db="EMBL/GenBank/DDBJ databases">
        <title>Annotation for the trematode Fasciolopsis buski.</title>
        <authorList>
            <person name="Choi Y.-J."/>
        </authorList>
    </citation>
    <scope>NUCLEOTIDE SEQUENCE</scope>
    <source>
        <strain evidence="2">HT</strain>
        <tissue evidence="2">Whole worm</tissue>
    </source>
</reference>
<name>A0A8E0RWD4_9TREM</name>